<evidence type="ECO:0000313" key="3">
    <source>
        <dbReference type="Proteomes" id="UP000515123"/>
    </source>
</evidence>
<dbReference type="InterPro" id="IPR000182">
    <property type="entry name" value="GNAT_dom"/>
</dbReference>
<proteinExistence type="predicted"/>
<dbReference type="Pfam" id="PF00583">
    <property type="entry name" value="Acetyltransf_1"/>
    <property type="match status" value="1"/>
</dbReference>
<name>A0A6P5EFH7_ANACO</name>
<feature type="compositionally biased region" description="Low complexity" evidence="1">
    <location>
        <begin position="1"/>
        <end position="26"/>
    </location>
</feature>
<reference evidence="4" key="2">
    <citation type="submission" date="2025-08" db="UniProtKB">
        <authorList>
            <consortium name="RefSeq"/>
        </authorList>
    </citation>
    <scope>IDENTIFICATION</scope>
    <source>
        <tissue evidence="4">Leaf</tissue>
    </source>
</reference>
<dbReference type="AlphaFoldDB" id="A0A6P5EFH7"/>
<protein>
    <submittedName>
        <fullName evidence="4">Uncharacterized N-acetyltransferase ycf52-like</fullName>
    </submittedName>
</protein>
<feature type="domain" description="N-acetyltransferase" evidence="2">
    <location>
        <begin position="67"/>
        <end position="216"/>
    </location>
</feature>
<reference evidence="3" key="1">
    <citation type="journal article" date="2015" name="Nat. Genet.">
        <title>The pineapple genome and the evolution of CAM photosynthesis.</title>
        <authorList>
            <person name="Ming R."/>
            <person name="VanBuren R."/>
            <person name="Wai C.M."/>
            <person name="Tang H."/>
            <person name="Schatz M.C."/>
            <person name="Bowers J.E."/>
            <person name="Lyons E."/>
            <person name="Wang M.L."/>
            <person name="Chen J."/>
            <person name="Biggers E."/>
            <person name="Zhang J."/>
            <person name="Huang L."/>
            <person name="Zhang L."/>
            <person name="Miao W."/>
            <person name="Zhang J."/>
            <person name="Ye Z."/>
            <person name="Miao C."/>
            <person name="Lin Z."/>
            <person name="Wang H."/>
            <person name="Zhou H."/>
            <person name="Yim W.C."/>
            <person name="Priest H.D."/>
            <person name="Zheng C."/>
            <person name="Woodhouse M."/>
            <person name="Edger P.P."/>
            <person name="Guyot R."/>
            <person name="Guo H.B."/>
            <person name="Guo H."/>
            <person name="Zheng G."/>
            <person name="Singh R."/>
            <person name="Sharma A."/>
            <person name="Min X."/>
            <person name="Zheng Y."/>
            <person name="Lee H."/>
            <person name="Gurtowski J."/>
            <person name="Sedlazeck F.J."/>
            <person name="Harkess A."/>
            <person name="McKain M.R."/>
            <person name="Liao Z."/>
            <person name="Fang J."/>
            <person name="Liu J."/>
            <person name="Zhang X."/>
            <person name="Zhang Q."/>
            <person name="Hu W."/>
            <person name="Qin Y."/>
            <person name="Wang K."/>
            <person name="Chen L.Y."/>
            <person name="Shirley N."/>
            <person name="Lin Y.R."/>
            <person name="Liu L.Y."/>
            <person name="Hernandez A.G."/>
            <person name="Wright C.L."/>
            <person name="Bulone V."/>
            <person name="Tuskan G.A."/>
            <person name="Heath K."/>
            <person name="Zee F."/>
            <person name="Moore P.H."/>
            <person name="Sunkar R."/>
            <person name="Leebens-Mack J.H."/>
            <person name="Mockler T."/>
            <person name="Bennetzen J.L."/>
            <person name="Freeling M."/>
            <person name="Sankoff D."/>
            <person name="Paterson A.H."/>
            <person name="Zhu X."/>
            <person name="Yang X."/>
            <person name="Smith J.A."/>
            <person name="Cushman J.C."/>
            <person name="Paull R.E."/>
            <person name="Yu Q."/>
        </authorList>
    </citation>
    <scope>NUCLEOTIDE SEQUENCE [LARGE SCALE GENOMIC DNA]</scope>
    <source>
        <strain evidence="3">cv. F153</strain>
    </source>
</reference>
<dbReference type="PROSITE" id="PS51186">
    <property type="entry name" value="GNAT"/>
    <property type="match status" value="1"/>
</dbReference>
<dbReference type="SUPFAM" id="SSF55729">
    <property type="entry name" value="Acyl-CoA N-acyltransferases (Nat)"/>
    <property type="match status" value="1"/>
</dbReference>
<dbReference type="RefSeq" id="XP_020082179.1">
    <property type="nucleotide sequence ID" value="XM_020226590.1"/>
</dbReference>
<dbReference type="Proteomes" id="UP000515123">
    <property type="component" value="Unplaced"/>
</dbReference>
<gene>
    <name evidence="4" type="primary">LOC109705815</name>
</gene>
<dbReference type="InterPro" id="IPR016181">
    <property type="entry name" value="Acyl_CoA_acyltransferase"/>
</dbReference>
<evidence type="ECO:0000256" key="1">
    <source>
        <dbReference type="SAM" id="MobiDB-lite"/>
    </source>
</evidence>
<dbReference type="PANTHER" id="PTHR13355">
    <property type="entry name" value="GLUCOSAMINE 6-PHOSPHATE N-ACETYLTRANSFERASE"/>
    <property type="match status" value="1"/>
</dbReference>
<dbReference type="GeneID" id="109705815"/>
<dbReference type="Gene3D" id="3.40.630.30">
    <property type="match status" value="1"/>
</dbReference>
<feature type="region of interest" description="Disordered" evidence="1">
    <location>
        <begin position="1"/>
        <end position="39"/>
    </location>
</feature>
<dbReference type="UniPathway" id="UPA00113">
    <property type="reaction ID" value="UER00529"/>
</dbReference>
<dbReference type="CDD" id="cd04301">
    <property type="entry name" value="NAT_SF"/>
    <property type="match status" value="1"/>
</dbReference>
<dbReference type="PANTHER" id="PTHR13355:SF15">
    <property type="entry name" value="GCN5-RELATED N-ACETYLTRANSFERASE 3, CHLOROPLASTIC"/>
    <property type="match status" value="1"/>
</dbReference>
<dbReference type="GO" id="GO:0008080">
    <property type="term" value="F:N-acetyltransferase activity"/>
    <property type="evidence" value="ECO:0007669"/>
    <property type="project" value="TreeGrafter"/>
</dbReference>
<dbReference type="GO" id="GO:0006048">
    <property type="term" value="P:UDP-N-acetylglucosamine biosynthetic process"/>
    <property type="evidence" value="ECO:0007669"/>
    <property type="project" value="UniProtKB-UniPathway"/>
</dbReference>
<dbReference type="OrthoDB" id="2744543at2759"/>
<accession>A0A6P5EFH7</accession>
<evidence type="ECO:0000313" key="4">
    <source>
        <dbReference type="RefSeq" id="XP_020082179.1"/>
    </source>
</evidence>
<dbReference type="InterPro" id="IPR039143">
    <property type="entry name" value="GNPNAT1-like"/>
</dbReference>
<sequence>MASSASMATISASSSSFPFSPHSNSRNPRRRVPPITISTNPSHLDPLQLRDLLLSCNLSCDRFPLAGPCGRAEPVDARKLRRALAHSFVVVSVFCRAQFLDRDDERDGPGLGLGFEELFERALPVSGSDHRLVGFGRAVSDGGLTASIHDVVVNPLLQRSGIGRKIVERIIRVLTSRGIYDISALCTEKERLFFKACGFGEDSLGSTTMMYTRTAPKFSQDNMTVRPAGRLLLLVPPLCRQLHASKKIKVHINEPKTV</sequence>
<organism evidence="3 4">
    <name type="scientific">Ananas comosus</name>
    <name type="common">Pineapple</name>
    <name type="synonym">Ananas ananas</name>
    <dbReference type="NCBI Taxonomy" id="4615"/>
    <lineage>
        <taxon>Eukaryota</taxon>
        <taxon>Viridiplantae</taxon>
        <taxon>Streptophyta</taxon>
        <taxon>Embryophyta</taxon>
        <taxon>Tracheophyta</taxon>
        <taxon>Spermatophyta</taxon>
        <taxon>Magnoliopsida</taxon>
        <taxon>Liliopsida</taxon>
        <taxon>Poales</taxon>
        <taxon>Bromeliaceae</taxon>
        <taxon>Bromelioideae</taxon>
        <taxon>Ananas</taxon>
    </lineage>
</organism>
<keyword evidence="3" id="KW-1185">Reference proteome</keyword>
<evidence type="ECO:0000259" key="2">
    <source>
        <dbReference type="PROSITE" id="PS51186"/>
    </source>
</evidence>